<organism evidence="2 3">
    <name type="scientific">Rotaria socialis</name>
    <dbReference type="NCBI Taxonomy" id="392032"/>
    <lineage>
        <taxon>Eukaryota</taxon>
        <taxon>Metazoa</taxon>
        <taxon>Spiralia</taxon>
        <taxon>Gnathifera</taxon>
        <taxon>Rotifera</taxon>
        <taxon>Eurotatoria</taxon>
        <taxon>Bdelloidea</taxon>
        <taxon>Philodinida</taxon>
        <taxon>Philodinidae</taxon>
        <taxon>Rotaria</taxon>
    </lineage>
</organism>
<dbReference type="EMBL" id="CAJOBP010000184">
    <property type="protein sequence ID" value="CAF4137103.1"/>
    <property type="molecule type" value="Genomic_DNA"/>
</dbReference>
<feature type="transmembrane region" description="Helical" evidence="1">
    <location>
        <begin position="361"/>
        <end position="384"/>
    </location>
</feature>
<evidence type="ECO:0000313" key="3">
    <source>
        <dbReference type="Proteomes" id="UP000663873"/>
    </source>
</evidence>
<keyword evidence="3" id="KW-1185">Reference proteome</keyword>
<proteinExistence type="predicted"/>
<sequence>MKRKISDNIIDELFTRFDRKSLIIALKHSSLSLSLSECTDHCLESRSSFSSLNTFSRIISLCAYTCPTGLGTISSTSYCTDVSVSNGITIGQRLNTVYVPSGSDVSLSFRGGSWGALTAGGSTYSILTYINLVSRMDNGKYNNAPVSTVMSRINIKVNETTSIIIPVSDADGDNLRCRWATSSNGVDEWDTVCPPSSLPTNTMIYSNCTILITGQVEDFLNASSMTPLSSVPAQFLVKVIAASSCVYQPEVLLLADSCTPLKVNQTLTSTLLAINNCGTIVTIIDISTIYYKNLTWKPTTNQTGYQVMCAIALDNQNSQSLQYCFTFYVTENGENTCPGVTYITTTITKISTAGETNNTKLIRILVGLSFILALTISCCLVCCYKKYVPTKPCGSVEQKPMTTLSAPTDKTIETISTASNLNEQSLNMSSEQEKAETHLRTVHFHQKKT</sequence>
<name>A0A819X605_9BILA</name>
<comment type="caution">
    <text evidence="2">The sequence shown here is derived from an EMBL/GenBank/DDBJ whole genome shotgun (WGS) entry which is preliminary data.</text>
</comment>
<evidence type="ECO:0000313" key="2">
    <source>
        <dbReference type="EMBL" id="CAF4137103.1"/>
    </source>
</evidence>
<gene>
    <name evidence="2" type="ORF">UJA718_LOCUS2645</name>
</gene>
<keyword evidence="1" id="KW-0472">Membrane</keyword>
<evidence type="ECO:0000256" key="1">
    <source>
        <dbReference type="SAM" id="Phobius"/>
    </source>
</evidence>
<protein>
    <submittedName>
        <fullName evidence="2">Uncharacterized protein</fullName>
    </submittedName>
</protein>
<keyword evidence="1" id="KW-0812">Transmembrane</keyword>
<accession>A0A819X605</accession>
<dbReference type="AlphaFoldDB" id="A0A819X605"/>
<keyword evidence="1" id="KW-1133">Transmembrane helix</keyword>
<reference evidence="2" key="1">
    <citation type="submission" date="2021-02" db="EMBL/GenBank/DDBJ databases">
        <authorList>
            <person name="Nowell W R."/>
        </authorList>
    </citation>
    <scope>NUCLEOTIDE SEQUENCE</scope>
</reference>
<dbReference type="Proteomes" id="UP000663873">
    <property type="component" value="Unassembled WGS sequence"/>
</dbReference>